<feature type="domain" description="Transposase IS116/IS110/IS902 C-terminal" evidence="2">
    <location>
        <begin position="226"/>
        <end position="299"/>
    </location>
</feature>
<proteinExistence type="predicted"/>
<keyword evidence="4" id="KW-1185">Reference proteome</keyword>
<accession>A0ABS3LWM6</accession>
<dbReference type="RefSeq" id="WP_207881586.1">
    <property type="nucleotide sequence ID" value="NZ_JAFVMF010000010.1"/>
</dbReference>
<dbReference type="PANTHER" id="PTHR33055:SF3">
    <property type="entry name" value="PUTATIVE TRANSPOSASE FOR IS117-RELATED"/>
    <property type="match status" value="1"/>
</dbReference>
<gene>
    <name evidence="3" type="ORF">J2D73_10970</name>
</gene>
<dbReference type="Gene3D" id="3.30.420.240">
    <property type="match status" value="1"/>
</dbReference>
<evidence type="ECO:0000259" key="1">
    <source>
        <dbReference type="Pfam" id="PF01548"/>
    </source>
</evidence>
<dbReference type="NCBIfam" id="NF033542">
    <property type="entry name" value="transpos_IS110"/>
    <property type="match status" value="1"/>
</dbReference>
<name>A0ABS3LWM6_9PROT</name>
<dbReference type="InterPro" id="IPR003346">
    <property type="entry name" value="Transposase_20"/>
</dbReference>
<dbReference type="InterPro" id="IPR047650">
    <property type="entry name" value="Transpos_IS110"/>
</dbReference>
<reference evidence="3 4" key="1">
    <citation type="submission" date="2021-03" db="EMBL/GenBank/DDBJ databases">
        <title>The complete genome sequence of Acetobacter sacchari TBRC 11175.</title>
        <authorList>
            <person name="Charoenyingcharoen P."/>
            <person name="Yukphan P."/>
        </authorList>
    </citation>
    <scope>NUCLEOTIDE SEQUENCE [LARGE SCALE GENOMIC DNA]</scope>
    <source>
        <strain evidence="3 4">TBRC 11175</strain>
    </source>
</reference>
<sequence>MERQGQVFVGIDVAKKRNAFAVAEDGREGQIRYLGEIDSTPEATVKLIRKLEDRYETIHFCYEAGPTGYGLYRQVRSLGHDCMVVAPSLIPRRASDRVKTNRRDAEGLARLLRSGELTSVWVPDETHESIRDLVRTKGIASEDYRRKRQHVSSFLLRHGRSYPGTATWGGRHLRWLDGQSFAHPAQRLAFQELLGAVRAAAERIGRIEAALVEFVPQWTMAPVVAALQSLRGIAFATATTLVAEAGDLRRFDHPRHLMAFLGLVPSERSTGEARRQGGITKTGNVRARTALVEAAWTYRHSADLGAAHQRRQLAVPEAIRGIAWKAQARLCARYRRLIAKGKRATVVTTAIARELVGFLWDIARHVDPMPTPGAVN</sequence>
<dbReference type="EMBL" id="JAFVMF010000010">
    <property type="protein sequence ID" value="MBO1360309.1"/>
    <property type="molecule type" value="Genomic_DNA"/>
</dbReference>
<comment type="caution">
    <text evidence="3">The sequence shown here is derived from an EMBL/GenBank/DDBJ whole genome shotgun (WGS) entry which is preliminary data.</text>
</comment>
<dbReference type="PANTHER" id="PTHR33055">
    <property type="entry name" value="TRANSPOSASE FOR INSERTION SEQUENCE ELEMENT IS1111A"/>
    <property type="match status" value="1"/>
</dbReference>
<evidence type="ECO:0000313" key="4">
    <source>
        <dbReference type="Proteomes" id="UP000664771"/>
    </source>
</evidence>
<evidence type="ECO:0000259" key="2">
    <source>
        <dbReference type="Pfam" id="PF02371"/>
    </source>
</evidence>
<dbReference type="Proteomes" id="UP000664771">
    <property type="component" value="Unassembled WGS sequence"/>
</dbReference>
<dbReference type="Pfam" id="PF01548">
    <property type="entry name" value="DEDD_Tnp_IS110"/>
    <property type="match status" value="1"/>
</dbReference>
<protein>
    <submittedName>
        <fullName evidence="3">IS110 family transposase</fullName>
    </submittedName>
</protein>
<dbReference type="Pfam" id="PF02371">
    <property type="entry name" value="Transposase_20"/>
    <property type="match status" value="1"/>
</dbReference>
<organism evidence="3 4">
    <name type="scientific">Acetobacter sacchari</name>
    <dbReference type="NCBI Taxonomy" id="2661687"/>
    <lineage>
        <taxon>Bacteria</taxon>
        <taxon>Pseudomonadati</taxon>
        <taxon>Pseudomonadota</taxon>
        <taxon>Alphaproteobacteria</taxon>
        <taxon>Acetobacterales</taxon>
        <taxon>Acetobacteraceae</taxon>
        <taxon>Acetobacter</taxon>
    </lineage>
</organism>
<dbReference type="InterPro" id="IPR002525">
    <property type="entry name" value="Transp_IS110-like_N"/>
</dbReference>
<evidence type="ECO:0000313" key="3">
    <source>
        <dbReference type="EMBL" id="MBO1360309.1"/>
    </source>
</evidence>
<feature type="domain" description="Transposase IS110-like N-terminal" evidence="1">
    <location>
        <begin position="9"/>
        <end position="156"/>
    </location>
</feature>